<dbReference type="OrthoDB" id="25987at2759"/>
<evidence type="ECO:0000313" key="1">
    <source>
        <dbReference type="EMBL" id="PCH42888.1"/>
    </source>
</evidence>
<proteinExistence type="predicted"/>
<keyword evidence="2" id="KW-1185">Reference proteome</keyword>
<name>A0A2H3JYD8_WOLCO</name>
<reference evidence="1 2" key="1">
    <citation type="journal article" date="2012" name="Science">
        <title>The Paleozoic origin of enzymatic lignin decomposition reconstructed from 31 fungal genomes.</title>
        <authorList>
            <person name="Floudas D."/>
            <person name="Binder M."/>
            <person name="Riley R."/>
            <person name="Barry K."/>
            <person name="Blanchette R.A."/>
            <person name="Henrissat B."/>
            <person name="Martinez A.T."/>
            <person name="Otillar R."/>
            <person name="Spatafora J.W."/>
            <person name="Yadav J.S."/>
            <person name="Aerts A."/>
            <person name="Benoit I."/>
            <person name="Boyd A."/>
            <person name="Carlson A."/>
            <person name="Copeland A."/>
            <person name="Coutinho P.M."/>
            <person name="de Vries R.P."/>
            <person name="Ferreira P."/>
            <person name="Findley K."/>
            <person name="Foster B."/>
            <person name="Gaskell J."/>
            <person name="Glotzer D."/>
            <person name="Gorecki P."/>
            <person name="Heitman J."/>
            <person name="Hesse C."/>
            <person name="Hori C."/>
            <person name="Igarashi K."/>
            <person name="Jurgens J.A."/>
            <person name="Kallen N."/>
            <person name="Kersten P."/>
            <person name="Kohler A."/>
            <person name="Kuees U."/>
            <person name="Kumar T.K.A."/>
            <person name="Kuo A."/>
            <person name="LaButti K."/>
            <person name="Larrondo L.F."/>
            <person name="Lindquist E."/>
            <person name="Ling A."/>
            <person name="Lombard V."/>
            <person name="Lucas S."/>
            <person name="Lundell T."/>
            <person name="Martin R."/>
            <person name="McLaughlin D.J."/>
            <person name="Morgenstern I."/>
            <person name="Morin E."/>
            <person name="Murat C."/>
            <person name="Nagy L.G."/>
            <person name="Nolan M."/>
            <person name="Ohm R.A."/>
            <person name="Patyshakuliyeva A."/>
            <person name="Rokas A."/>
            <person name="Ruiz-Duenas F.J."/>
            <person name="Sabat G."/>
            <person name="Salamov A."/>
            <person name="Samejima M."/>
            <person name="Schmutz J."/>
            <person name="Slot J.C."/>
            <person name="St John F."/>
            <person name="Stenlid J."/>
            <person name="Sun H."/>
            <person name="Sun S."/>
            <person name="Syed K."/>
            <person name="Tsang A."/>
            <person name="Wiebenga A."/>
            <person name="Young D."/>
            <person name="Pisabarro A."/>
            <person name="Eastwood D.C."/>
            <person name="Martin F."/>
            <person name="Cullen D."/>
            <person name="Grigoriev I.V."/>
            <person name="Hibbett D.S."/>
        </authorList>
    </citation>
    <scope>NUCLEOTIDE SEQUENCE [LARGE SCALE GENOMIC DNA]</scope>
    <source>
        <strain evidence="1 2">MD-104</strain>
    </source>
</reference>
<dbReference type="STRING" id="742152.A0A2H3JYD8"/>
<gene>
    <name evidence="1" type="ORF">WOLCODRAFT_144259</name>
</gene>
<dbReference type="EMBL" id="KB468135">
    <property type="protein sequence ID" value="PCH42888.1"/>
    <property type="molecule type" value="Genomic_DNA"/>
</dbReference>
<evidence type="ECO:0008006" key="3">
    <source>
        <dbReference type="Google" id="ProtNLM"/>
    </source>
</evidence>
<accession>A0A2H3JYD8</accession>
<evidence type="ECO:0000313" key="2">
    <source>
        <dbReference type="Proteomes" id="UP000218811"/>
    </source>
</evidence>
<sequence>MISTHLCLPLCCYLRIKSHLSGALRGHPSIQGGLLFFRTSATARAMPHFLNETRMFPPHAYSVCVRTLVDLASSSNLAYHKYDRLVEVHFADEEGDLLVVLNAEGYIPLDEMLWTATSVYTASASEVGSVYSSMDGDAGDDVPVDSDSFKVVHRPKGRKRAALQASTTGACVLPVVQLRCYLLPPKLATMNAENPNSFIDLRSLPRQLLELAHI</sequence>
<organism evidence="1 2">
    <name type="scientific">Wolfiporia cocos (strain MD-104)</name>
    <name type="common">Brown rot fungus</name>
    <dbReference type="NCBI Taxonomy" id="742152"/>
    <lineage>
        <taxon>Eukaryota</taxon>
        <taxon>Fungi</taxon>
        <taxon>Dikarya</taxon>
        <taxon>Basidiomycota</taxon>
        <taxon>Agaricomycotina</taxon>
        <taxon>Agaricomycetes</taxon>
        <taxon>Polyporales</taxon>
        <taxon>Phaeolaceae</taxon>
        <taxon>Wolfiporia</taxon>
    </lineage>
</organism>
<dbReference type="AlphaFoldDB" id="A0A2H3JYD8"/>
<protein>
    <recommendedName>
        <fullName evidence="3">PB1 domain-containing protein</fullName>
    </recommendedName>
</protein>
<dbReference type="Proteomes" id="UP000218811">
    <property type="component" value="Unassembled WGS sequence"/>
</dbReference>